<gene>
    <name evidence="10" type="ORF">BL253_00515</name>
</gene>
<feature type="domain" description="Helicase C-terminal" evidence="9">
    <location>
        <begin position="211"/>
        <end position="359"/>
    </location>
</feature>
<dbReference type="PANTHER" id="PTHR47963:SF8">
    <property type="entry name" value="ATP-DEPENDENT RNA HELICASE DEAD"/>
    <property type="match status" value="1"/>
</dbReference>
<dbReference type="STRING" id="1834516.BL253_00515"/>
<evidence type="ECO:0000256" key="5">
    <source>
        <dbReference type="ARBA" id="ARBA00022840"/>
    </source>
</evidence>
<dbReference type="GO" id="GO:0003724">
    <property type="term" value="F:RNA helicase activity"/>
    <property type="evidence" value="ECO:0007669"/>
    <property type="project" value="UniProtKB-EC"/>
</dbReference>
<protein>
    <recommendedName>
        <fullName evidence="1">RNA helicase</fullName>
        <ecNumber evidence="1">3.6.4.13</ecNumber>
    </recommendedName>
</protein>
<evidence type="ECO:0000256" key="3">
    <source>
        <dbReference type="ARBA" id="ARBA00022801"/>
    </source>
</evidence>
<comment type="caution">
    <text evidence="10">The sequence shown here is derived from an EMBL/GenBank/DDBJ whole genome shotgun (WGS) entry which is preliminary data.</text>
</comment>
<sequence>MHPFPIQELTLPLALAGTDIIGQARTGTGKTLGFGIPIIQKVLGLDEGADGRPQALIVVPTRELCVQVTADLERAGARRQVRVLSVYGGRAYEPQLAALRTGVDVVVGTPGRLLDLARQRALNLSNVATLVLDEADEMLDLGFLPDVERIVSLLPAGRQTMLFSATMPGPVIALARRFMIRPVHVTAEQPDEGRTVPTTSQHVFRAHALDKMEVLARILQSEGRGLSIVFVRTRRTADKVAEDLSRRGFAAAPVHGDLNQGQREQALRAFRAGKVDVLVATDVAARGIDVGGVTHVVNYQCPEDESVYLHRIGRTGRAGGSGVAVTFVDWDDLARWQLVNRALALPFDAPMETYSTSPHLFEALGIPAGSTGVLPRAARTRAGLAAEEIEDLGGGARRARRGRPTAGQAGDTDRPAAKEAATPRAKPRRRTRGAGAAAAAVGLAEDADEGTESAVALEVVGAHGGADVTGLATAELVVADIADETDATGPDVTGTDEQGGEAGAARRRRRRRGGRGRSARSTTADTLDIAPADGGDGAPESHAESA</sequence>
<comment type="similarity">
    <text evidence="6">Belongs to the DEAD box helicase family.</text>
</comment>
<dbReference type="Proteomes" id="UP000188929">
    <property type="component" value="Unassembled WGS sequence"/>
</dbReference>
<proteinExistence type="inferred from homology"/>
<evidence type="ECO:0000259" key="8">
    <source>
        <dbReference type="PROSITE" id="PS51192"/>
    </source>
</evidence>
<dbReference type="SMART" id="SM00487">
    <property type="entry name" value="DEXDc"/>
    <property type="match status" value="1"/>
</dbReference>
<dbReference type="EMBL" id="MOMC01000002">
    <property type="protein sequence ID" value="ONH33868.1"/>
    <property type="molecule type" value="Genomic_DNA"/>
</dbReference>
<keyword evidence="5 6" id="KW-0067">ATP-binding</keyword>
<dbReference type="GO" id="GO:0016787">
    <property type="term" value="F:hydrolase activity"/>
    <property type="evidence" value="ECO:0007669"/>
    <property type="project" value="UniProtKB-KW"/>
</dbReference>
<dbReference type="AlphaFoldDB" id="A0A1V2IL56"/>
<dbReference type="GO" id="GO:0033592">
    <property type="term" value="F:RNA strand annealing activity"/>
    <property type="evidence" value="ECO:0007669"/>
    <property type="project" value="TreeGrafter"/>
</dbReference>
<evidence type="ECO:0000256" key="1">
    <source>
        <dbReference type="ARBA" id="ARBA00012552"/>
    </source>
</evidence>
<feature type="domain" description="Helicase ATP-binding" evidence="8">
    <location>
        <begin position="11"/>
        <end position="185"/>
    </location>
</feature>
<dbReference type="PROSITE" id="PS51194">
    <property type="entry name" value="HELICASE_CTER"/>
    <property type="match status" value="1"/>
</dbReference>
<dbReference type="Pfam" id="PF00271">
    <property type="entry name" value="Helicase_C"/>
    <property type="match status" value="1"/>
</dbReference>
<dbReference type="PROSITE" id="PS00039">
    <property type="entry name" value="DEAD_ATP_HELICASE"/>
    <property type="match status" value="1"/>
</dbReference>
<evidence type="ECO:0000313" key="10">
    <source>
        <dbReference type="EMBL" id="ONH33868.1"/>
    </source>
</evidence>
<evidence type="ECO:0000259" key="9">
    <source>
        <dbReference type="PROSITE" id="PS51194"/>
    </source>
</evidence>
<dbReference type="CDD" id="cd00268">
    <property type="entry name" value="DEADc"/>
    <property type="match status" value="1"/>
</dbReference>
<feature type="region of interest" description="Disordered" evidence="7">
    <location>
        <begin position="393"/>
        <end position="437"/>
    </location>
</feature>
<dbReference type="Pfam" id="PF00270">
    <property type="entry name" value="DEAD"/>
    <property type="match status" value="1"/>
</dbReference>
<dbReference type="PROSITE" id="PS51192">
    <property type="entry name" value="HELICASE_ATP_BIND_1"/>
    <property type="match status" value="1"/>
</dbReference>
<dbReference type="SUPFAM" id="SSF52540">
    <property type="entry name" value="P-loop containing nucleoside triphosphate hydrolases"/>
    <property type="match status" value="1"/>
</dbReference>
<dbReference type="EC" id="3.6.4.13" evidence="1"/>
<dbReference type="InterPro" id="IPR000629">
    <property type="entry name" value="RNA-helicase_DEAD-box_CS"/>
</dbReference>
<dbReference type="Gene3D" id="3.40.50.300">
    <property type="entry name" value="P-loop containing nucleotide triphosphate hydrolases"/>
    <property type="match status" value="2"/>
</dbReference>
<reference evidence="11" key="1">
    <citation type="submission" date="2016-10" db="EMBL/GenBank/DDBJ databases">
        <title>Frankia sp. NRRL B-16386 Genome sequencing.</title>
        <authorList>
            <person name="Ghodhbane-Gtari F."/>
            <person name="Swanson E."/>
            <person name="Gueddou A."/>
            <person name="Hezbri K."/>
            <person name="Ktari K."/>
            <person name="Nouioui I."/>
            <person name="Morris K."/>
            <person name="Simpson S."/>
            <person name="Abebe-Akele F."/>
            <person name="Thomas K."/>
            <person name="Gtari M."/>
            <person name="Tisa L.S."/>
        </authorList>
    </citation>
    <scope>NUCLEOTIDE SEQUENCE [LARGE SCALE GENOMIC DNA]</scope>
    <source>
        <strain evidence="11">NRRL B-16386</strain>
    </source>
</reference>
<keyword evidence="11" id="KW-1185">Reference proteome</keyword>
<evidence type="ECO:0000313" key="11">
    <source>
        <dbReference type="Proteomes" id="UP000188929"/>
    </source>
</evidence>
<dbReference type="OrthoDB" id="9805696at2"/>
<dbReference type="GO" id="GO:0005524">
    <property type="term" value="F:ATP binding"/>
    <property type="evidence" value="ECO:0007669"/>
    <property type="project" value="UniProtKB-KW"/>
</dbReference>
<name>A0A1V2IL56_9ACTN</name>
<accession>A0A1V2IL56</accession>
<dbReference type="InterPro" id="IPR014001">
    <property type="entry name" value="Helicase_ATP-bd"/>
</dbReference>
<dbReference type="InterPro" id="IPR050547">
    <property type="entry name" value="DEAD_box_RNA_helicases"/>
</dbReference>
<feature type="compositionally biased region" description="Basic residues" evidence="7">
    <location>
        <begin position="505"/>
        <end position="518"/>
    </location>
</feature>
<evidence type="ECO:0000256" key="4">
    <source>
        <dbReference type="ARBA" id="ARBA00022806"/>
    </source>
</evidence>
<dbReference type="InterPro" id="IPR044742">
    <property type="entry name" value="DEAD/DEAH_RhlB"/>
</dbReference>
<dbReference type="InterPro" id="IPR001650">
    <property type="entry name" value="Helicase_C-like"/>
</dbReference>
<dbReference type="SMART" id="SM00490">
    <property type="entry name" value="HELICc"/>
    <property type="match status" value="1"/>
</dbReference>
<dbReference type="CDD" id="cd18787">
    <property type="entry name" value="SF2_C_DEAD"/>
    <property type="match status" value="1"/>
</dbReference>
<dbReference type="GO" id="GO:0009409">
    <property type="term" value="P:response to cold"/>
    <property type="evidence" value="ECO:0007669"/>
    <property type="project" value="TreeGrafter"/>
</dbReference>
<keyword evidence="3 6" id="KW-0378">Hydrolase</keyword>
<dbReference type="InterPro" id="IPR011545">
    <property type="entry name" value="DEAD/DEAH_box_helicase_dom"/>
</dbReference>
<organism evidence="10 11">
    <name type="scientific">Pseudofrankia asymbiotica</name>
    <dbReference type="NCBI Taxonomy" id="1834516"/>
    <lineage>
        <taxon>Bacteria</taxon>
        <taxon>Bacillati</taxon>
        <taxon>Actinomycetota</taxon>
        <taxon>Actinomycetes</taxon>
        <taxon>Frankiales</taxon>
        <taxon>Frankiaceae</taxon>
        <taxon>Pseudofrankia</taxon>
    </lineage>
</organism>
<evidence type="ECO:0000256" key="6">
    <source>
        <dbReference type="RuleBase" id="RU000492"/>
    </source>
</evidence>
<evidence type="ECO:0000256" key="7">
    <source>
        <dbReference type="SAM" id="MobiDB-lite"/>
    </source>
</evidence>
<evidence type="ECO:0000256" key="2">
    <source>
        <dbReference type="ARBA" id="ARBA00022741"/>
    </source>
</evidence>
<dbReference type="GO" id="GO:0005829">
    <property type="term" value="C:cytosol"/>
    <property type="evidence" value="ECO:0007669"/>
    <property type="project" value="TreeGrafter"/>
</dbReference>
<dbReference type="InterPro" id="IPR027417">
    <property type="entry name" value="P-loop_NTPase"/>
</dbReference>
<dbReference type="GO" id="GO:0005840">
    <property type="term" value="C:ribosome"/>
    <property type="evidence" value="ECO:0007669"/>
    <property type="project" value="TreeGrafter"/>
</dbReference>
<feature type="region of interest" description="Disordered" evidence="7">
    <location>
        <begin position="486"/>
        <end position="546"/>
    </location>
</feature>
<keyword evidence="4 6" id="KW-0347">Helicase</keyword>
<dbReference type="PANTHER" id="PTHR47963">
    <property type="entry name" value="DEAD-BOX ATP-DEPENDENT RNA HELICASE 47, MITOCHONDRIAL"/>
    <property type="match status" value="1"/>
</dbReference>
<keyword evidence="2 6" id="KW-0547">Nucleotide-binding</keyword>